<evidence type="ECO:0000256" key="1">
    <source>
        <dbReference type="SAM" id="MobiDB-lite"/>
    </source>
</evidence>
<organism evidence="2 3">
    <name type="scientific">Ferrimonas marina</name>
    <dbReference type="NCBI Taxonomy" id="299255"/>
    <lineage>
        <taxon>Bacteria</taxon>
        <taxon>Pseudomonadati</taxon>
        <taxon>Pseudomonadota</taxon>
        <taxon>Gammaproteobacteria</taxon>
        <taxon>Alteromonadales</taxon>
        <taxon>Ferrimonadaceae</taxon>
        <taxon>Ferrimonas</taxon>
    </lineage>
</organism>
<dbReference type="STRING" id="299255.SAMN02745129_2833"/>
<evidence type="ECO:0008006" key="4">
    <source>
        <dbReference type="Google" id="ProtNLM"/>
    </source>
</evidence>
<sequence length="390" mass="42166">MLKGQPFVVQTQPGQLVARTLQSSNQTIRAGELPTVLVQRLQTLLPTPDRLLPLTRSAQGQAQLPSSGAPQPLPVPLPPKGDWALRRQAGNPALFQLVRLGVPVPLPSPLPQAPGTGPQAPGTAATTAAGLSANPSQAVATEPGAQLRPLENSASPLIQVLQRFLAPQMGQSGMTTLPLPSLAQLANPVLLSLMVQQLGRFPASVSVPPPLGPLAASWQRLLGVRPRNPGLADDDDLSALSGSERRQLLHQLAPMMKSLSDFQQQSQSDSEHPLLFLALPYGQESQQRTLQLSLQSMPADEKSHQKAWLLALRFELDPGALLVKARYFNQTLALDLTASNRAVKHKAETHQHALTERFAEMSMALNQWQCRVGTVPEELPKGQRILTYER</sequence>
<keyword evidence="3" id="KW-1185">Reference proteome</keyword>
<feature type="region of interest" description="Disordered" evidence="1">
    <location>
        <begin position="108"/>
        <end position="143"/>
    </location>
</feature>
<feature type="compositionally biased region" description="Low complexity" evidence="1">
    <location>
        <begin position="113"/>
        <end position="130"/>
    </location>
</feature>
<dbReference type="EMBL" id="FQXG01000004">
    <property type="protein sequence ID" value="SHH75862.1"/>
    <property type="molecule type" value="Genomic_DNA"/>
</dbReference>
<accession>A0A1M5VKR7</accession>
<protein>
    <recommendedName>
        <fullName evidence="4">Hook-length control protein FliK</fullName>
    </recommendedName>
</protein>
<name>A0A1M5VKR7_9GAMM</name>
<dbReference type="AlphaFoldDB" id="A0A1M5VKR7"/>
<dbReference type="Proteomes" id="UP000184268">
    <property type="component" value="Unassembled WGS sequence"/>
</dbReference>
<proteinExistence type="predicted"/>
<reference evidence="3" key="1">
    <citation type="submission" date="2016-11" db="EMBL/GenBank/DDBJ databases">
        <authorList>
            <person name="Varghese N."/>
            <person name="Submissions S."/>
        </authorList>
    </citation>
    <scope>NUCLEOTIDE SEQUENCE [LARGE SCALE GENOMIC DNA]</scope>
    <source>
        <strain evidence="3">DSM 16917</strain>
    </source>
</reference>
<evidence type="ECO:0000313" key="3">
    <source>
        <dbReference type="Proteomes" id="UP000184268"/>
    </source>
</evidence>
<gene>
    <name evidence="2" type="ORF">SAMN02745129_2833</name>
</gene>
<evidence type="ECO:0000313" key="2">
    <source>
        <dbReference type="EMBL" id="SHH75862.1"/>
    </source>
</evidence>